<sequence>MRRILTAAALAAPAPALAATGPFFSLNNTNFVVWLGFLVFVGIILYYKVPSTLLKMLDNRAAGIKSDLAEARQLREEAQTLLASYERKQKEVQDQAHRIVTSAREDAKVQAEESRKELDRSIERRLAAAKDQIAQAEDDAKRRVRNEAVDVAVAAARQVLSEQMDANRSATLVDQSIDTVGRKLH</sequence>
<evidence type="ECO:0000256" key="2">
    <source>
        <dbReference type="ARBA" id="ARBA00022448"/>
    </source>
</evidence>
<evidence type="ECO:0000256" key="9">
    <source>
        <dbReference type="ARBA" id="ARBA00023310"/>
    </source>
</evidence>
<evidence type="ECO:0000256" key="11">
    <source>
        <dbReference type="ARBA" id="ARBA00025614"/>
    </source>
</evidence>
<reference evidence="17 18" key="1">
    <citation type="submission" date="2017-03" db="EMBL/GenBank/DDBJ databases">
        <authorList>
            <person name="Afonso C.L."/>
            <person name="Miller P.J."/>
            <person name="Scott M.A."/>
            <person name="Spackman E."/>
            <person name="Goraichik I."/>
            <person name="Dimitrov K.M."/>
            <person name="Suarez D.L."/>
            <person name="Swayne D.E."/>
        </authorList>
    </citation>
    <scope>NUCLEOTIDE SEQUENCE [LARGE SCALE GENOMIC DNA]</scope>
    <source>
        <strain evidence="17 18">CECT 7066</strain>
    </source>
</reference>
<dbReference type="STRING" id="315423.SAMN04488020_102252"/>
<evidence type="ECO:0000256" key="12">
    <source>
        <dbReference type="ARBA" id="ARBA00037847"/>
    </source>
</evidence>
<gene>
    <name evidence="13 17" type="primary">atpF</name>
    <name evidence="17" type="ORF">PAM7066_01029</name>
</gene>
<dbReference type="CDD" id="cd06503">
    <property type="entry name" value="ATP-synt_Fo_b"/>
    <property type="match status" value="1"/>
</dbReference>
<evidence type="ECO:0000256" key="7">
    <source>
        <dbReference type="ARBA" id="ARBA00023065"/>
    </source>
</evidence>
<comment type="similarity">
    <text evidence="1 13 14">Belongs to the ATPase B chain family.</text>
</comment>
<organism evidence="17 18">
    <name type="scientific">Palleronia marisminoris</name>
    <dbReference type="NCBI Taxonomy" id="315423"/>
    <lineage>
        <taxon>Bacteria</taxon>
        <taxon>Pseudomonadati</taxon>
        <taxon>Pseudomonadota</taxon>
        <taxon>Alphaproteobacteria</taxon>
        <taxon>Rhodobacterales</taxon>
        <taxon>Roseobacteraceae</taxon>
        <taxon>Palleronia</taxon>
    </lineage>
</organism>
<dbReference type="GO" id="GO:0005886">
    <property type="term" value="C:plasma membrane"/>
    <property type="evidence" value="ECO:0007669"/>
    <property type="project" value="UniProtKB-SubCell"/>
</dbReference>
<keyword evidence="8 13" id="KW-0472">Membrane</keyword>
<keyword evidence="15" id="KW-0175">Coiled coil</keyword>
<keyword evidence="16" id="KW-0732">Signal</keyword>
<name>A0A1Y5RZI9_9RHOB</name>
<dbReference type="RefSeq" id="WP_085853051.1">
    <property type="nucleotide sequence ID" value="NZ_FOPF01000002.1"/>
</dbReference>
<dbReference type="GO" id="GO:0012505">
    <property type="term" value="C:endomembrane system"/>
    <property type="evidence" value="ECO:0007669"/>
    <property type="project" value="UniProtKB-SubCell"/>
</dbReference>
<keyword evidence="4 13" id="KW-0812">Transmembrane</keyword>
<evidence type="ECO:0000313" key="17">
    <source>
        <dbReference type="EMBL" id="SLN26567.1"/>
    </source>
</evidence>
<protein>
    <recommendedName>
        <fullName evidence="13">ATP synthase subunit b</fullName>
    </recommendedName>
    <alternativeName>
        <fullName evidence="13">ATP synthase F(0) sector subunit b</fullName>
    </alternativeName>
    <alternativeName>
        <fullName evidence="13">ATPase subunit I</fullName>
    </alternativeName>
    <alternativeName>
        <fullName evidence="13">F-type ATPase subunit b</fullName>
        <shortName evidence="13">F-ATPase subunit b</shortName>
    </alternativeName>
</protein>
<dbReference type="InterPro" id="IPR002146">
    <property type="entry name" value="ATP_synth_b/b'su_bac/chlpt"/>
</dbReference>
<feature type="signal peptide" evidence="16">
    <location>
        <begin position="1"/>
        <end position="18"/>
    </location>
</feature>
<keyword evidence="3 13" id="KW-0138">CF(0)</keyword>
<dbReference type="NCBIfam" id="NF009989">
    <property type="entry name" value="PRK13455.1"/>
    <property type="match status" value="1"/>
</dbReference>
<dbReference type="HAMAP" id="MF_01398">
    <property type="entry name" value="ATP_synth_b_bprime"/>
    <property type="match status" value="1"/>
</dbReference>
<dbReference type="GO" id="GO:0045259">
    <property type="term" value="C:proton-transporting ATP synthase complex"/>
    <property type="evidence" value="ECO:0007669"/>
    <property type="project" value="UniProtKB-KW"/>
</dbReference>
<dbReference type="PANTHER" id="PTHR33445">
    <property type="entry name" value="ATP SYNTHASE SUBUNIT B', CHLOROPLASTIC"/>
    <property type="match status" value="1"/>
</dbReference>
<dbReference type="InterPro" id="IPR050059">
    <property type="entry name" value="ATP_synthase_B_chain"/>
</dbReference>
<keyword evidence="6 13" id="KW-1133">Transmembrane helix</keyword>
<keyword evidence="13" id="KW-1003">Cell membrane</keyword>
<evidence type="ECO:0000256" key="6">
    <source>
        <dbReference type="ARBA" id="ARBA00022989"/>
    </source>
</evidence>
<keyword evidence="7 13" id="KW-0406">Ion transport</keyword>
<evidence type="ECO:0000256" key="14">
    <source>
        <dbReference type="RuleBase" id="RU003848"/>
    </source>
</evidence>
<keyword evidence="5 13" id="KW-0375">Hydrogen ion transport</keyword>
<feature type="transmembrane region" description="Helical" evidence="13">
    <location>
        <begin position="28"/>
        <end position="47"/>
    </location>
</feature>
<keyword evidence="9 13" id="KW-0066">ATP synthesis</keyword>
<dbReference type="GO" id="GO:0046961">
    <property type="term" value="F:proton-transporting ATPase activity, rotational mechanism"/>
    <property type="evidence" value="ECO:0007669"/>
    <property type="project" value="TreeGrafter"/>
</dbReference>
<dbReference type="EMBL" id="FWFV01000002">
    <property type="protein sequence ID" value="SLN26567.1"/>
    <property type="molecule type" value="Genomic_DNA"/>
</dbReference>
<evidence type="ECO:0000256" key="5">
    <source>
        <dbReference type="ARBA" id="ARBA00022781"/>
    </source>
</evidence>
<evidence type="ECO:0000256" key="10">
    <source>
        <dbReference type="ARBA" id="ARBA00025198"/>
    </source>
</evidence>
<evidence type="ECO:0000256" key="4">
    <source>
        <dbReference type="ARBA" id="ARBA00022692"/>
    </source>
</evidence>
<feature type="chain" id="PRO_5011004406" description="ATP synthase subunit b" evidence="16">
    <location>
        <begin position="19"/>
        <end position="185"/>
    </location>
</feature>
<dbReference type="Pfam" id="PF00430">
    <property type="entry name" value="ATP-synt_B"/>
    <property type="match status" value="1"/>
</dbReference>
<comment type="function">
    <text evidence="11">Component of the F(0) channel, it forms part of the peripheral stalk, linking F(1) to F(0). The b'-subunit is a diverged and duplicated form of b found in plants and photosynthetic bacteria.</text>
</comment>
<feature type="coiled-coil region" evidence="15">
    <location>
        <begin position="54"/>
        <end position="146"/>
    </location>
</feature>
<evidence type="ECO:0000256" key="16">
    <source>
        <dbReference type="SAM" id="SignalP"/>
    </source>
</evidence>
<comment type="subcellular location">
    <subcellularLocation>
        <location evidence="13">Cell membrane</location>
        <topology evidence="13">Single-pass membrane protein</topology>
    </subcellularLocation>
    <subcellularLocation>
        <location evidence="12">Endomembrane system</location>
        <topology evidence="12">Single-pass membrane protein</topology>
    </subcellularLocation>
</comment>
<comment type="subunit">
    <text evidence="13">F-type ATPases have 2 components, F(1) - the catalytic core - and F(0) - the membrane proton channel. F(1) has five subunits: alpha(3), beta(3), gamma(1), delta(1), epsilon(1). F(0) has three main subunits: a(1), b(2) and c(10-14). The alpha and beta chains form an alternating ring which encloses part of the gamma chain. F(1) is attached to F(0) by a central stalk formed by the gamma and epsilon chains, while a peripheral stalk is formed by the delta and b chains.</text>
</comment>
<evidence type="ECO:0000256" key="3">
    <source>
        <dbReference type="ARBA" id="ARBA00022547"/>
    </source>
</evidence>
<evidence type="ECO:0000313" key="18">
    <source>
        <dbReference type="Proteomes" id="UP000193870"/>
    </source>
</evidence>
<evidence type="ECO:0000256" key="15">
    <source>
        <dbReference type="SAM" id="Coils"/>
    </source>
</evidence>
<comment type="function">
    <text evidence="10 13">F(1)F(0) ATP synthase produces ATP from ADP in the presence of a proton or sodium gradient. F-type ATPases consist of two structural domains, F(1) containing the extramembraneous catalytic core and F(0) containing the membrane proton channel, linked together by a central stalk and a peripheral stalk. During catalysis, ATP synthesis in the catalytic domain of F(1) is coupled via a rotary mechanism of the central stalk subunits to proton translocation.</text>
</comment>
<dbReference type="Proteomes" id="UP000193870">
    <property type="component" value="Unassembled WGS sequence"/>
</dbReference>
<proteinExistence type="inferred from homology"/>
<dbReference type="AlphaFoldDB" id="A0A1Y5RZI9"/>
<dbReference type="GO" id="GO:0046933">
    <property type="term" value="F:proton-transporting ATP synthase activity, rotational mechanism"/>
    <property type="evidence" value="ECO:0007669"/>
    <property type="project" value="UniProtKB-UniRule"/>
</dbReference>
<evidence type="ECO:0000256" key="1">
    <source>
        <dbReference type="ARBA" id="ARBA00005513"/>
    </source>
</evidence>
<evidence type="ECO:0000256" key="13">
    <source>
        <dbReference type="HAMAP-Rule" id="MF_01398"/>
    </source>
</evidence>
<dbReference type="OrthoDB" id="8479836at2"/>
<dbReference type="PANTHER" id="PTHR33445:SF1">
    <property type="entry name" value="ATP SYNTHASE SUBUNIT B"/>
    <property type="match status" value="1"/>
</dbReference>
<evidence type="ECO:0000256" key="8">
    <source>
        <dbReference type="ARBA" id="ARBA00023136"/>
    </source>
</evidence>
<keyword evidence="2 13" id="KW-0813">Transport</keyword>
<keyword evidence="18" id="KW-1185">Reference proteome</keyword>
<accession>A0A1Y5RZI9</accession>